<keyword evidence="3" id="KW-0694">RNA-binding</keyword>
<evidence type="ECO:0000313" key="7">
    <source>
        <dbReference type="Proteomes" id="UP001152797"/>
    </source>
</evidence>
<gene>
    <name evidence="5" type="ORF">C1SCF055_LOCUS29508</name>
</gene>
<dbReference type="EMBL" id="CAMXCT010003312">
    <property type="protein sequence ID" value="CAI4003660.1"/>
    <property type="molecule type" value="Genomic_DNA"/>
</dbReference>
<feature type="domain" description="RRM" evidence="4">
    <location>
        <begin position="105"/>
        <end position="187"/>
    </location>
</feature>
<accession>A0A9P1D642</accession>
<dbReference type="PROSITE" id="PS50102">
    <property type="entry name" value="RRM"/>
    <property type="match status" value="2"/>
</dbReference>
<evidence type="ECO:0000259" key="4">
    <source>
        <dbReference type="PROSITE" id="PS50102"/>
    </source>
</evidence>
<feature type="domain" description="RRM" evidence="4">
    <location>
        <begin position="8"/>
        <end position="85"/>
    </location>
</feature>
<proteinExistence type="predicted"/>
<dbReference type="EMBL" id="CAMXCT030003312">
    <property type="protein sequence ID" value="CAL4790972.1"/>
    <property type="molecule type" value="Genomic_DNA"/>
</dbReference>
<dbReference type="SMART" id="SM00822">
    <property type="entry name" value="PKS_KR"/>
    <property type="match status" value="1"/>
</dbReference>
<evidence type="ECO:0000256" key="1">
    <source>
        <dbReference type="ARBA" id="ARBA00022450"/>
    </source>
</evidence>
<dbReference type="Proteomes" id="UP001152797">
    <property type="component" value="Unassembled WGS sequence"/>
</dbReference>
<dbReference type="SMART" id="SM00360">
    <property type="entry name" value="RRM"/>
    <property type="match status" value="2"/>
</dbReference>
<evidence type="ECO:0000256" key="3">
    <source>
        <dbReference type="PROSITE-ProRule" id="PRU00176"/>
    </source>
</evidence>
<dbReference type="GO" id="GO:0004312">
    <property type="term" value="F:fatty acid synthase activity"/>
    <property type="evidence" value="ECO:0007669"/>
    <property type="project" value="TreeGrafter"/>
</dbReference>
<dbReference type="SUPFAM" id="SSF51735">
    <property type="entry name" value="NAD(P)-binding Rossmann-fold domains"/>
    <property type="match status" value="1"/>
</dbReference>
<evidence type="ECO:0000313" key="5">
    <source>
        <dbReference type="EMBL" id="CAI4003660.1"/>
    </source>
</evidence>
<dbReference type="EMBL" id="CAMXCT020003312">
    <property type="protein sequence ID" value="CAL1157035.1"/>
    <property type="molecule type" value="Genomic_DNA"/>
</dbReference>
<dbReference type="Pfam" id="PF00076">
    <property type="entry name" value="RRM_1"/>
    <property type="match status" value="2"/>
</dbReference>
<dbReference type="InterPro" id="IPR013968">
    <property type="entry name" value="PKS_KR"/>
</dbReference>
<dbReference type="Gene3D" id="3.40.50.720">
    <property type="entry name" value="NAD(P)-binding Rossmann-like Domain"/>
    <property type="match status" value="1"/>
</dbReference>
<dbReference type="Pfam" id="PF08659">
    <property type="entry name" value="KR"/>
    <property type="match status" value="1"/>
</dbReference>
<dbReference type="PANTHER" id="PTHR43775">
    <property type="entry name" value="FATTY ACID SYNTHASE"/>
    <property type="match status" value="1"/>
</dbReference>
<dbReference type="GO" id="GO:0006633">
    <property type="term" value="P:fatty acid biosynthetic process"/>
    <property type="evidence" value="ECO:0007669"/>
    <property type="project" value="TreeGrafter"/>
</dbReference>
<name>A0A9P1D642_9DINO</name>
<evidence type="ECO:0000313" key="6">
    <source>
        <dbReference type="EMBL" id="CAL4790972.1"/>
    </source>
</evidence>
<dbReference type="Gene3D" id="3.30.70.330">
    <property type="match status" value="2"/>
</dbReference>
<evidence type="ECO:0000256" key="2">
    <source>
        <dbReference type="ARBA" id="ARBA00022553"/>
    </source>
</evidence>
<organism evidence="5">
    <name type="scientific">Cladocopium goreaui</name>
    <dbReference type="NCBI Taxonomy" id="2562237"/>
    <lineage>
        <taxon>Eukaryota</taxon>
        <taxon>Sar</taxon>
        <taxon>Alveolata</taxon>
        <taxon>Dinophyceae</taxon>
        <taxon>Suessiales</taxon>
        <taxon>Symbiodiniaceae</taxon>
        <taxon>Cladocopium</taxon>
    </lineage>
</organism>
<dbReference type="CDD" id="cd05274">
    <property type="entry name" value="KR_FAS_SDR_x"/>
    <property type="match status" value="1"/>
</dbReference>
<dbReference type="InterPro" id="IPR057326">
    <property type="entry name" value="KR_dom"/>
</dbReference>
<dbReference type="InterPro" id="IPR012677">
    <property type="entry name" value="Nucleotide-bd_a/b_plait_sf"/>
</dbReference>
<dbReference type="InterPro" id="IPR036291">
    <property type="entry name" value="NAD(P)-bd_dom_sf"/>
</dbReference>
<dbReference type="OrthoDB" id="426368at2759"/>
<keyword evidence="2" id="KW-0597">Phosphoprotein</keyword>
<dbReference type="GO" id="GO:0003723">
    <property type="term" value="F:RNA binding"/>
    <property type="evidence" value="ECO:0007669"/>
    <property type="project" value="UniProtKB-UniRule"/>
</dbReference>
<dbReference type="AlphaFoldDB" id="A0A9P1D642"/>
<protein>
    <submittedName>
        <fullName evidence="6">Type I polyketide synthase ketoyl reductase domain protein</fullName>
    </submittedName>
</protein>
<reference evidence="5" key="1">
    <citation type="submission" date="2022-10" db="EMBL/GenBank/DDBJ databases">
        <authorList>
            <person name="Chen Y."/>
            <person name="Dougan E. K."/>
            <person name="Chan C."/>
            <person name="Rhodes N."/>
            <person name="Thang M."/>
        </authorList>
    </citation>
    <scope>NUCLEOTIDE SEQUENCE</scope>
</reference>
<dbReference type="PANTHER" id="PTHR43775:SF37">
    <property type="entry name" value="SI:DKEY-61P9.11"/>
    <property type="match status" value="1"/>
</dbReference>
<sequence>MATNDDAGKIFVGGLPKSCAQESLKIWAEQYGEVSNVEVKVDPMGVSRGFGFVTFFDPSVAQSIVANKDNNMMDGKWIDCKMAMPPGTAPPAGKGGKGAIDPSNPKIFVGALPKSATEESVSMFFSAFGNVTEVVVKMAEDGQCKGFAFVTFEDATSAKSVLDNYDNNMLDGKWIDCKPIVANKGKDKGFGKGDFGKGGFSKGFGGGGFGGGFGKGFNGGYGGGGCGGYGGGGCAGGYGGCGGGYGGKGGCGYGGGKAPAYGAAPAIGGYGGYSKGKGKGAGQWSGSQSPYQRRMLQGDCGRSTRLHGGAPMTSEKRQIGQTGQTADAAMLRKDSGRQQTCLSHKEKTWGNSVLVFSDGYGYCKDILQQAPPGRIGSKSVQTKPADKYTEKEVQKLVGSQSWDLIIFGLGIDLPESSDLADVHKQQDAVMKVFLALLKKLGDDASRCKRLCVLTVDCFAEEREIHEELGLSLITNACLFGACNTARTEVPCPIQYIDTEWALRKENLPYLVAEIFRHASFGHNSVRILNKGRYVLRQMSCKPYMRRPVWQLPEDGVIAISGGNGALGLVMGLWLLRTAQKQGGKKFSIKFLSRSMKISDQNMPNWKEVQSLAESLGIHVEQAKCDVSKQESVESFVQSVTPNLTGFIHSAGILQDAMLINQTWEKFDAVFEAKSRAAAFLHDALEKNQNPKLKFLWLFSSTAVYGNMGQLNYSASNSWLDALSRHRNALGKPCMAPQWGAWGEVGMAANLDDASQRRMAMSPMPPFTNAEGLWGLECGLRTGLPYFSVFRMNVDIMFGVIQGDDHPSQCYGRNFSSQTIPPPPGDPSKNPYTTLGYEMRKGIDLHDGLVFQRHYPKIANAVGM</sequence>
<dbReference type="InterPro" id="IPR035979">
    <property type="entry name" value="RBD_domain_sf"/>
</dbReference>
<dbReference type="InterPro" id="IPR050091">
    <property type="entry name" value="PKS_NRPS_Biosynth_Enz"/>
</dbReference>
<comment type="caution">
    <text evidence="5">The sequence shown here is derived from an EMBL/GenBank/DDBJ whole genome shotgun (WGS) entry which is preliminary data.</text>
</comment>
<dbReference type="InterPro" id="IPR000504">
    <property type="entry name" value="RRM_dom"/>
</dbReference>
<keyword evidence="1" id="KW-0596">Phosphopantetheine</keyword>
<reference evidence="6 7" key="2">
    <citation type="submission" date="2024-05" db="EMBL/GenBank/DDBJ databases">
        <authorList>
            <person name="Chen Y."/>
            <person name="Shah S."/>
            <person name="Dougan E. K."/>
            <person name="Thang M."/>
            <person name="Chan C."/>
        </authorList>
    </citation>
    <scope>NUCLEOTIDE SEQUENCE [LARGE SCALE GENOMIC DNA]</scope>
</reference>
<keyword evidence="7" id="KW-1185">Reference proteome</keyword>
<dbReference type="CDD" id="cd00590">
    <property type="entry name" value="RRM_SF"/>
    <property type="match status" value="1"/>
</dbReference>
<dbReference type="SUPFAM" id="SSF54928">
    <property type="entry name" value="RNA-binding domain, RBD"/>
    <property type="match status" value="2"/>
</dbReference>